<dbReference type="AlphaFoldDB" id="A0AAV7EU35"/>
<dbReference type="Proteomes" id="UP000825729">
    <property type="component" value="Unassembled WGS sequence"/>
</dbReference>
<proteinExistence type="predicted"/>
<gene>
    <name evidence="2" type="ORF">H6P81_005122</name>
</gene>
<sequence>MPSKSESKLTKFLLVLIYASLLAASEGSQSWHTGSRKVSGSDDRLQFVSGVAAALQLPVPIWDMIVICSRSKGYVRPSTQYLKIEEPFRRNWSFPASYHEEMS</sequence>
<evidence type="ECO:0000313" key="2">
    <source>
        <dbReference type="EMBL" id="KAG9452218.1"/>
    </source>
</evidence>
<keyword evidence="1" id="KW-0732">Signal</keyword>
<comment type="caution">
    <text evidence="2">The sequence shown here is derived from an EMBL/GenBank/DDBJ whole genome shotgun (WGS) entry which is preliminary data.</text>
</comment>
<feature type="signal peptide" evidence="1">
    <location>
        <begin position="1"/>
        <end position="27"/>
    </location>
</feature>
<evidence type="ECO:0000256" key="1">
    <source>
        <dbReference type="SAM" id="SignalP"/>
    </source>
</evidence>
<keyword evidence="3" id="KW-1185">Reference proteome</keyword>
<organism evidence="2 3">
    <name type="scientific">Aristolochia fimbriata</name>
    <name type="common">White veined hardy Dutchman's pipe vine</name>
    <dbReference type="NCBI Taxonomy" id="158543"/>
    <lineage>
        <taxon>Eukaryota</taxon>
        <taxon>Viridiplantae</taxon>
        <taxon>Streptophyta</taxon>
        <taxon>Embryophyta</taxon>
        <taxon>Tracheophyta</taxon>
        <taxon>Spermatophyta</taxon>
        <taxon>Magnoliopsida</taxon>
        <taxon>Magnoliidae</taxon>
        <taxon>Piperales</taxon>
        <taxon>Aristolochiaceae</taxon>
        <taxon>Aristolochia</taxon>
    </lineage>
</organism>
<evidence type="ECO:0000313" key="3">
    <source>
        <dbReference type="Proteomes" id="UP000825729"/>
    </source>
</evidence>
<dbReference type="EMBL" id="JAINDJ010000003">
    <property type="protein sequence ID" value="KAG9452218.1"/>
    <property type="molecule type" value="Genomic_DNA"/>
</dbReference>
<protein>
    <submittedName>
        <fullName evidence="2">Uncharacterized protein</fullName>
    </submittedName>
</protein>
<accession>A0AAV7EU35</accession>
<reference evidence="2 3" key="1">
    <citation type="submission" date="2021-07" db="EMBL/GenBank/DDBJ databases">
        <title>The Aristolochia fimbriata genome: insights into angiosperm evolution, floral development and chemical biosynthesis.</title>
        <authorList>
            <person name="Jiao Y."/>
        </authorList>
    </citation>
    <scope>NUCLEOTIDE SEQUENCE [LARGE SCALE GENOMIC DNA]</scope>
    <source>
        <strain evidence="2">IBCAS-2021</strain>
        <tissue evidence="2">Leaf</tissue>
    </source>
</reference>
<name>A0AAV7EU35_ARIFI</name>
<feature type="chain" id="PRO_5043675506" evidence="1">
    <location>
        <begin position="28"/>
        <end position="103"/>
    </location>
</feature>